<dbReference type="Proteomes" id="UP001596242">
    <property type="component" value="Unassembled WGS sequence"/>
</dbReference>
<proteinExistence type="predicted"/>
<protein>
    <submittedName>
        <fullName evidence="1">Uncharacterized protein</fullName>
    </submittedName>
</protein>
<evidence type="ECO:0000313" key="2">
    <source>
        <dbReference type="Proteomes" id="UP001596242"/>
    </source>
</evidence>
<accession>A0ABW1LZ63</accession>
<organism evidence="1 2">
    <name type="scientific">Streptomyces pratens</name>
    <dbReference type="NCBI Taxonomy" id="887456"/>
    <lineage>
        <taxon>Bacteria</taxon>
        <taxon>Bacillati</taxon>
        <taxon>Actinomycetota</taxon>
        <taxon>Actinomycetes</taxon>
        <taxon>Kitasatosporales</taxon>
        <taxon>Streptomycetaceae</taxon>
        <taxon>Streptomyces</taxon>
    </lineage>
</organism>
<keyword evidence="2" id="KW-1185">Reference proteome</keyword>
<comment type="caution">
    <text evidence="1">The sequence shown here is derived from an EMBL/GenBank/DDBJ whole genome shotgun (WGS) entry which is preliminary data.</text>
</comment>
<gene>
    <name evidence="1" type="ORF">ACFP50_13965</name>
</gene>
<reference evidence="2" key="1">
    <citation type="journal article" date="2019" name="Int. J. Syst. Evol. Microbiol.">
        <title>The Global Catalogue of Microorganisms (GCM) 10K type strain sequencing project: providing services to taxonomists for standard genome sequencing and annotation.</title>
        <authorList>
            <consortium name="The Broad Institute Genomics Platform"/>
            <consortium name="The Broad Institute Genome Sequencing Center for Infectious Disease"/>
            <person name="Wu L."/>
            <person name="Ma J."/>
        </authorList>
    </citation>
    <scope>NUCLEOTIDE SEQUENCE [LARGE SCALE GENOMIC DNA]</scope>
    <source>
        <strain evidence="2">JCM 12763</strain>
    </source>
</reference>
<dbReference type="EMBL" id="JBHSPT010000032">
    <property type="protein sequence ID" value="MFC6056533.1"/>
    <property type="molecule type" value="Genomic_DNA"/>
</dbReference>
<dbReference type="RefSeq" id="WP_386396776.1">
    <property type="nucleotide sequence ID" value="NZ_JBHSPT010000032.1"/>
</dbReference>
<evidence type="ECO:0000313" key="1">
    <source>
        <dbReference type="EMBL" id="MFC6056533.1"/>
    </source>
</evidence>
<name>A0ABW1LZ63_9ACTN</name>
<sequence>MTEPAAIVEVTYTARKRLDLLGPAAEAVVEALRTELERTRQLGRRVRVLDRGAEVWVTRVEARADCPALSVTYVHLPHPAPPTCATVSVVPDDTGGEDDKA</sequence>